<keyword evidence="10" id="KW-1185">Reference proteome</keyword>
<dbReference type="GO" id="GO:0005886">
    <property type="term" value="C:plasma membrane"/>
    <property type="evidence" value="ECO:0007669"/>
    <property type="project" value="UniProtKB-SubCell"/>
</dbReference>
<dbReference type="InterPro" id="IPR052017">
    <property type="entry name" value="TSUP"/>
</dbReference>
<gene>
    <name evidence="9" type="ORF">CLV91_1973</name>
</gene>
<evidence type="ECO:0000313" key="10">
    <source>
        <dbReference type="Proteomes" id="UP000269412"/>
    </source>
</evidence>
<dbReference type="PANTHER" id="PTHR30269:SF0">
    <property type="entry name" value="MEMBRANE TRANSPORTER PROTEIN YFCA-RELATED"/>
    <property type="match status" value="1"/>
</dbReference>
<name>A0A495E8L6_9FLAO</name>
<sequence>MEEWYYYPLLIIVGFVVGFINTLAGGGSLLSLPVLIFLGLPSNVANGTNRVAIVIQTAIATAGFKSKGVSTFPFNVYLGLAAFLGSIIGANLAVDIKGETFNKILSMVMMVVVFIILFKPKIKITDLEERVTGKYLWIGLIVFFFFGIYGGFINAGLGFIMILFLHYVNRMNLVRANVTKVMVVFVYMLSALAVFVLNDKVNWKIGLILAIGNGSGAWFASRIAVTKGDGLIKTFLIVMVVIMSIKLWFFN</sequence>
<dbReference type="AlphaFoldDB" id="A0A495E8L6"/>
<proteinExistence type="inferred from homology"/>
<feature type="transmembrane region" description="Helical" evidence="8">
    <location>
        <begin position="203"/>
        <end position="220"/>
    </location>
</feature>
<keyword evidence="5 8" id="KW-0812">Transmembrane</keyword>
<feature type="transmembrane region" description="Helical" evidence="8">
    <location>
        <begin position="74"/>
        <end position="94"/>
    </location>
</feature>
<keyword evidence="4 8" id="KW-1003">Cell membrane</keyword>
<feature type="transmembrane region" description="Helical" evidence="8">
    <location>
        <begin position="177"/>
        <end position="197"/>
    </location>
</feature>
<evidence type="ECO:0000313" key="9">
    <source>
        <dbReference type="EMBL" id="RKR13258.1"/>
    </source>
</evidence>
<evidence type="ECO:0000256" key="5">
    <source>
        <dbReference type="ARBA" id="ARBA00022692"/>
    </source>
</evidence>
<accession>A0A495E8L6</accession>
<evidence type="ECO:0000256" key="2">
    <source>
        <dbReference type="ARBA" id="ARBA00009142"/>
    </source>
</evidence>
<dbReference type="EMBL" id="RBIQ01000008">
    <property type="protein sequence ID" value="RKR13258.1"/>
    <property type="molecule type" value="Genomic_DNA"/>
</dbReference>
<dbReference type="Pfam" id="PF01925">
    <property type="entry name" value="TauE"/>
    <property type="match status" value="1"/>
</dbReference>
<feature type="transmembrane region" description="Helical" evidence="8">
    <location>
        <begin position="232"/>
        <end position="250"/>
    </location>
</feature>
<feature type="transmembrane region" description="Helical" evidence="8">
    <location>
        <begin position="7"/>
        <end position="40"/>
    </location>
</feature>
<organism evidence="9 10">
    <name type="scientific">Maribacter vaceletii</name>
    <dbReference type="NCBI Taxonomy" id="1206816"/>
    <lineage>
        <taxon>Bacteria</taxon>
        <taxon>Pseudomonadati</taxon>
        <taxon>Bacteroidota</taxon>
        <taxon>Flavobacteriia</taxon>
        <taxon>Flavobacteriales</taxon>
        <taxon>Flavobacteriaceae</taxon>
        <taxon>Maribacter</taxon>
    </lineage>
</organism>
<dbReference type="Proteomes" id="UP000269412">
    <property type="component" value="Unassembled WGS sequence"/>
</dbReference>
<dbReference type="OrthoDB" id="554695at2"/>
<protein>
    <recommendedName>
        <fullName evidence="8">Probable membrane transporter protein</fullName>
    </recommendedName>
</protein>
<evidence type="ECO:0000256" key="6">
    <source>
        <dbReference type="ARBA" id="ARBA00022989"/>
    </source>
</evidence>
<keyword evidence="7 8" id="KW-0472">Membrane</keyword>
<dbReference type="RefSeq" id="WP_121067084.1">
    <property type="nucleotide sequence ID" value="NZ_RBIQ01000008.1"/>
</dbReference>
<reference evidence="9 10" key="1">
    <citation type="submission" date="2018-10" db="EMBL/GenBank/DDBJ databases">
        <title>Genomic Encyclopedia of Archaeal and Bacterial Type Strains, Phase II (KMG-II): from individual species to whole genera.</title>
        <authorList>
            <person name="Goeker M."/>
        </authorList>
    </citation>
    <scope>NUCLEOTIDE SEQUENCE [LARGE SCALE GENOMIC DNA]</scope>
    <source>
        <strain evidence="9 10">DSM 25230</strain>
    </source>
</reference>
<dbReference type="InterPro" id="IPR002781">
    <property type="entry name" value="TM_pro_TauE-like"/>
</dbReference>
<keyword evidence="3" id="KW-0813">Transport</keyword>
<dbReference type="PANTHER" id="PTHR30269">
    <property type="entry name" value="TRANSMEMBRANE PROTEIN YFCA"/>
    <property type="match status" value="1"/>
</dbReference>
<evidence type="ECO:0000256" key="3">
    <source>
        <dbReference type="ARBA" id="ARBA00022448"/>
    </source>
</evidence>
<comment type="subcellular location">
    <subcellularLocation>
        <location evidence="1 8">Cell membrane</location>
        <topology evidence="1 8">Multi-pass membrane protein</topology>
    </subcellularLocation>
</comment>
<evidence type="ECO:0000256" key="4">
    <source>
        <dbReference type="ARBA" id="ARBA00022475"/>
    </source>
</evidence>
<feature type="transmembrane region" description="Helical" evidence="8">
    <location>
        <begin position="101"/>
        <end position="118"/>
    </location>
</feature>
<comment type="similarity">
    <text evidence="2 8">Belongs to the 4-toluene sulfonate uptake permease (TSUP) (TC 2.A.102) family.</text>
</comment>
<evidence type="ECO:0000256" key="1">
    <source>
        <dbReference type="ARBA" id="ARBA00004651"/>
    </source>
</evidence>
<comment type="caution">
    <text evidence="9">The sequence shown here is derived from an EMBL/GenBank/DDBJ whole genome shotgun (WGS) entry which is preliminary data.</text>
</comment>
<keyword evidence="6 8" id="KW-1133">Transmembrane helix</keyword>
<evidence type="ECO:0000256" key="8">
    <source>
        <dbReference type="RuleBase" id="RU363041"/>
    </source>
</evidence>
<feature type="transmembrane region" description="Helical" evidence="8">
    <location>
        <begin position="138"/>
        <end position="165"/>
    </location>
</feature>
<evidence type="ECO:0000256" key="7">
    <source>
        <dbReference type="ARBA" id="ARBA00023136"/>
    </source>
</evidence>